<name>A0A9X4MHQ8_9CYAN</name>
<evidence type="ECO:0000256" key="1">
    <source>
        <dbReference type="SAM" id="Phobius"/>
    </source>
</evidence>
<keyword evidence="1" id="KW-0812">Transmembrane</keyword>
<comment type="caution">
    <text evidence="2">The sequence shown here is derived from an EMBL/GenBank/DDBJ whole genome shotgun (WGS) entry which is preliminary data.</text>
</comment>
<keyword evidence="1" id="KW-1133">Transmembrane helix</keyword>
<dbReference type="AlphaFoldDB" id="A0A9X4MHQ8"/>
<dbReference type="EMBL" id="VBTY01000184">
    <property type="protein sequence ID" value="MDG3496434.1"/>
    <property type="molecule type" value="Genomic_DNA"/>
</dbReference>
<evidence type="ECO:0000313" key="3">
    <source>
        <dbReference type="Proteomes" id="UP001152872"/>
    </source>
</evidence>
<keyword evidence="3" id="KW-1185">Reference proteome</keyword>
<gene>
    <name evidence="2" type="ORF">FEV09_17995</name>
</gene>
<feature type="transmembrane region" description="Helical" evidence="1">
    <location>
        <begin position="50"/>
        <end position="70"/>
    </location>
</feature>
<dbReference type="RefSeq" id="WP_071590169.1">
    <property type="nucleotide sequence ID" value="NZ_VBTY01000184.1"/>
</dbReference>
<evidence type="ECO:0000313" key="2">
    <source>
        <dbReference type="EMBL" id="MDG3496434.1"/>
    </source>
</evidence>
<reference evidence="2" key="1">
    <citation type="submission" date="2019-05" db="EMBL/GenBank/DDBJ databases">
        <title>Whole genome sequencing of Pseudanabaena catenata USMAC16.</title>
        <authorList>
            <person name="Khan Z."/>
            <person name="Omar W.M."/>
            <person name="Convey P."/>
            <person name="Merican F."/>
            <person name="Najimudin N."/>
        </authorList>
    </citation>
    <scope>NUCLEOTIDE SEQUENCE</scope>
    <source>
        <strain evidence="2">USMAC16</strain>
    </source>
</reference>
<proteinExistence type="predicted"/>
<protein>
    <submittedName>
        <fullName evidence="2">Uncharacterized protein</fullName>
    </submittedName>
</protein>
<organism evidence="2 3">
    <name type="scientific">Pseudanabaena catenata USMAC16</name>
    <dbReference type="NCBI Taxonomy" id="1855837"/>
    <lineage>
        <taxon>Bacteria</taxon>
        <taxon>Bacillati</taxon>
        <taxon>Cyanobacteriota</taxon>
        <taxon>Cyanophyceae</taxon>
        <taxon>Pseudanabaenales</taxon>
        <taxon>Pseudanabaenaceae</taxon>
        <taxon>Pseudanabaena</taxon>
    </lineage>
</organism>
<dbReference type="Proteomes" id="UP001152872">
    <property type="component" value="Unassembled WGS sequence"/>
</dbReference>
<accession>A0A9X4MHQ8</accession>
<sequence length="78" mass="9338">MLNYLFLSQRLRKSLLEIFKEYPKTKDEWRREAPPFIFGLRPKESKSFKFAMLSVGWSLVLAWLVSFIFYQGARILGF</sequence>
<keyword evidence="1" id="KW-0472">Membrane</keyword>